<dbReference type="GO" id="GO:0005886">
    <property type="term" value="C:plasma membrane"/>
    <property type="evidence" value="ECO:0007669"/>
    <property type="project" value="TreeGrafter"/>
</dbReference>
<dbReference type="Pfam" id="PF01431">
    <property type="entry name" value="Peptidase_M13"/>
    <property type="match status" value="1"/>
</dbReference>
<dbReference type="PANTHER" id="PTHR11733">
    <property type="entry name" value="ZINC METALLOPROTEASE FAMILY M13 NEPRILYSIN-RELATED"/>
    <property type="match status" value="1"/>
</dbReference>
<organism evidence="11 12">
    <name type="scientific">Ophiostoma piceae (strain UAMH 11346)</name>
    <name type="common">Sap stain fungus</name>
    <dbReference type="NCBI Taxonomy" id="1262450"/>
    <lineage>
        <taxon>Eukaryota</taxon>
        <taxon>Fungi</taxon>
        <taxon>Dikarya</taxon>
        <taxon>Ascomycota</taxon>
        <taxon>Pezizomycotina</taxon>
        <taxon>Sordariomycetes</taxon>
        <taxon>Sordariomycetidae</taxon>
        <taxon>Ophiostomatales</taxon>
        <taxon>Ophiostomataceae</taxon>
        <taxon>Ophiostoma</taxon>
    </lineage>
</organism>
<keyword evidence="7" id="KW-0482">Metalloprotease</keyword>
<evidence type="ECO:0000313" key="11">
    <source>
        <dbReference type="EMBL" id="EPE07026.1"/>
    </source>
</evidence>
<dbReference type="SUPFAM" id="SSF55486">
    <property type="entry name" value="Metalloproteases ('zincins'), catalytic domain"/>
    <property type="match status" value="1"/>
</dbReference>
<keyword evidence="4" id="KW-0479">Metal-binding</keyword>
<dbReference type="PRINTS" id="PR00786">
    <property type="entry name" value="NEPRILYSIN"/>
</dbReference>
<keyword evidence="8" id="KW-0472">Membrane</keyword>
<dbReference type="GO" id="GO:0004222">
    <property type="term" value="F:metalloendopeptidase activity"/>
    <property type="evidence" value="ECO:0007669"/>
    <property type="project" value="InterPro"/>
</dbReference>
<dbReference type="PANTHER" id="PTHR11733:SF167">
    <property type="entry name" value="FI17812P1-RELATED"/>
    <property type="match status" value="1"/>
</dbReference>
<dbReference type="AlphaFoldDB" id="S3C5A4"/>
<dbReference type="Gene3D" id="1.10.1380.10">
    <property type="entry name" value="Neutral endopeptidase , domain2"/>
    <property type="match status" value="1"/>
</dbReference>
<dbReference type="InterPro" id="IPR000718">
    <property type="entry name" value="Peptidase_M13"/>
</dbReference>
<evidence type="ECO:0000259" key="9">
    <source>
        <dbReference type="Pfam" id="PF01431"/>
    </source>
</evidence>
<evidence type="ECO:0000259" key="10">
    <source>
        <dbReference type="Pfam" id="PF05649"/>
    </source>
</evidence>
<feature type="domain" description="Peptidase M13 C-terminal" evidence="9">
    <location>
        <begin position="589"/>
        <end position="789"/>
    </location>
</feature>
<dbReference type="Pfam" id="PF05649">
    <property type="entry name" value="Peptidase_M13_N"/>
    <property type="match status" value="1"/>
</dbReference>
<dbReference type="InterPro" id="IPR042089">
    <property type="entry name" value="Peptidase_M13_dom_2"/>
</dbReference>
<dbReference type="PROSITE" id="PS51885">
    <property type="entry name" value="NEPRILYSIN"/>
    <property type="match status" value="1"/>
</dbReference>
<evidence type="ECO:0000256" key="3">
    <source>
        <dbReference type="ARBA" id="ARBA00022670"/>
    </source>
</evidence>
<gene>
    <name evidence="11" type="ORF">F503_03453</name>
</gene>
<dbReference type="OMA" id="FGWAQVW"/>
<protein>
    <submittedName>
        <fullName evidence="11">Endothelin-converting enzyme</fullName>
    </submittedName>
</protein>
<evidence type="ECO:0000256" key="2">
    <source>
        <dbReference type="ARBA" id="ARBA00007357"/>
    </source>
</evidence>
<dbReference type="Gene3D" id="3.40.390.10">
    <property type="entry name" value="Collagenase (Catalytic Domain)"/>
    <property type="match status" value="1"/>
</dbReference>
<dbReference type="HOGENOM" id="CLU_006187_4_3_1"/>
<dbReference type="Proteomes" id="UP000016923">
    <property type="component" value="Unassembled WGS sequence"/>
</dbReference>
<dbReference type="STRING" id="1262450.S3C5A4"/>
<keyword evidence="5" id="KW-0378">Hydrolase</keyword>
<evidence type="ECO:0000256" key="8">
    <source>
        <dbReference type="SAM" id="Phobius"/>
    </source>
</evidence>
<dbReference type="GO" id="GO:0016485">
    <property type="term" value="P:protein processing"/>
    <property type="evidence" value="ECO:0007669"/>
    <property type="project" value="TreeGrafter"/>
</dbReference>
<sequence length="795" mass="88225">MSSPAEDPASASYTAPQFIFPTMASHATAAENDENSPLLAGRARPANAYASGEEGPLRRGYKSLWARSLELGIYRILGVVLIVGLILTAALYPKMHANTTTELCLTPACIHAASGYLTNLSPSYKSLDPCDDFEEYACGGWRSAHDLRADEGRVDALSLINDVITSNLRNILEGKYPEESSHSGFSPQNLVVALSSTDNDNFDELKQVYNACMDVDAITKRGIEPIIDLIDDLAAILSSKDADYSEAILFLKGLGIDPFFNFDVGDDEKNPERQIISVSPKQSVGLPSKLHFNDKDVVSKYQDAMEQVLGAINPKVATIGTAKDAAAALVDFEAQIALAGPDRSDVFDVTKTYNLMSVKDTAKLVPQFNLEKVFKKLIPSDYSLNETVTAFPERLANVSRIVSSAPKEVIHNYFYWRVITSHSSYVLGSEIKPYTQFQNVLQGKDPNADPERWRTCVRHADSALGWILSRFFVEAAFSAAAKDFGNQIITDIKSAYLKNFASLSWMDKETEKVAAQKVHNIDQKVGYPTESPNIMDPEELRKYYADVNITHSYFDNALSVTHSDTAREWESLSKPTNMKEWGMTASTVNAYYNPTHNEIVFPAAIMQFPLFSVDLPTYVSYGAFGAVAGHELSHAFDNNGRHYDLHGRYNNWWTNETIEAFEAKAECIVEEFNNITLIGKDGPIQVNGRQTLGENIADSGGLTAARSAWDARRKDAKSPKDKSLPGLDYFTHEQMFYISYSNAWCSKFRPESLTNLVKTDEHSPDPARIKGTIANSRGFREAFDCPVKEPTCELW</sequence>
<accession>S3C5A4</accession>
<dbReference type="InterPro" id="IPR018497">
    <property type="entry name" value="Peptidase_M13_C"/>
</dbReference>
<reference evidence="11 12" key="1">
    <citation type="journal article" date="2013" name="BMC Genomics">
        <title>The genome and transcriptome of the pine saprophyte Ophiostoma piceae, and a comparison with the bark beetle-associated pine pathogen Grosmannia clavigera.</title>
        <authorList>
            <person name="Haridas S."/>
            <person name="Wang Y."/>
            <person name="Lim L."/>
            <person name="Massoumi Alamouti S."/>
            <person name="Jackman S."/>
            <person name="Docking R."/>
            <person name="Robertson G."/>
            <person name="Birol I."/>
            <person name="Bohlmann J."/>
            <person name="Breuil C."/>
        </authorList>
    </citation>
    <scope>NUCLEOTIDE SEQUENCE [LARGE SCALE GENOMIC DNA]</scope>
    <source>
        <strain evidence="11 12">UAMH 11346</strain>
    </source>
</reference>
<dbReference type="VEuPathDB" id="FungiDB:F503_03453"/>
<dbReference type="GO" id="GO:0046872">
    <property type="term" value="F:metal ion binding"/>
    <property type="evidence" value="ECO:0007669"/>
    <property type="project" value="UniProtKB-KW"/>
</dbReference>
<keyword evidence="8" id="KW-0812">Transmembrane</keyword>
<evidence type="ECO:0000256" key="4">
    <source>
        <dbReference type="ARBA" id="ARBA00022723"/>
    </source>
</evidence>
<dbReference type="InterPro" id="IPR008753">
    <property type="entry name" value="Peptidase_M13_N"/>
</dbReference>
<feature type="domain" description="Peptidase M13 N-terminal" evidence="10">
    <location>
        <begin position="129"/>
        <end position="528"/>
    </location>
</feature>
<dbReference type="OrthoDB" id="6475849at2759"/>
<evidence type="ECO:0000256" key="7">
    <source>
        <dbReference type="ARBA" id="ARBA00023049"/>
    </source>
</evidence>
<evidence type="ECO:0000256" key="6">
    <source>
        <dbReference type="ARBA" id="ARBA00022833"/>
    </source>
</evidence>
<evidence type="ECO:0000313" key="12">
    <source>
        <dbReference type="Proteomes" id="UP000016923"/>
    </source>
</evidence>
<comment type="similarity">
    <text evidence="2">Belongs to the peptidase M13 family.</text>
</comment>
<keyword evidence="12" id="KW-1185">Reference proteome</keyword>
<dbReference type="CDD" id="cd08662">
    <property type="entry name" value="M13"/>
    <property type="match status" value="1"/>
</dbReference>
<dbReference type="eggNOG" id="KOG3624">
    <property type="taxonomic scope" value="Eukaryota"/>
</dbReference>
<dbReference type="EMBL" id="KE148152">
    <property type="protein sequence ID" value="EPE07026.1"/>
    <property type="molecule type" value="Genomic_DNA"/>
</dbReference>
<dbReference type="InterPro" id="IPR024079">
    <property type="entry name" value="MetalloPept_cat_dom_sf"/>
</dbReference>
<keyword evidence="3" id="KW-0645">Protease</keyword>
<keyword evidence="6" id="KW-0862">Zinc</keyword>
<evidence type="ECO:0000256" key="5">
    <source>
        <dbReference type="ARBA" id="ARBA00022801"/>
    </source>
</evidence>
<evidence type="ECO:0000256" key="1">
    <source>
        <dbReference type="ARBA" id="ARBA00001947"/>
    </source>
</evidence>
<proteinExistence type="inferred from homology"/>
<feature type="transmembrane region" description="Helical" evidence="8">
    <location>
        <begin position="72"/>
        <end position="92"/>
    </location>
</feature>
<keyword evidence="8" id="KW-1133">Transmembrane helix</keyword>
<name>S3C5A4_OPHP1</name>
<comment type="cofactor">
    <cofactor evidence="1">
        <name>Zn(2+)</name>
        <dbReference type="ChEBI" id="CHEBI:29105"/>
    </cofactor>
</comment>